<proteinExistence type="predicted"/>
<name>A0A7W7MTD8_9ACTN</name>
<accession>A0A7W7MTD8</accession>
<reference evidence="2 3" key="1">
    <citation type="submission" date="2020-08" db="EMBL/GenBank/DDBJ databases">
        <title>Sequencing the genomes of 1000 actinobacteria strains.</title>
        <authorList>
            <person name="Klenk H.-P."/>
        </authorList>
    </citation>
    <scope>NUCLEOTIDE SEQUENCE [LARGE SCALE GENOMIC DNA]</scope>
    <source>
        <strain evidence="2 3">DSM 43149</strain>
    </source>
</reference>
<sequence>MNEWAYNDRPDGFRPLPDRIAEPARGEIEDEIWSWIVRGQADAGEFLEYLEGDELREGVTDEELTAAYEKALDVRRAQQREWGVVRSNLTAAFAELNQLGVLAREDFTCCGTCAATEIHDERDESRHWHGYLWYHQQDTESLVASSDGSVYLGYGAFQPADFDKAAYDALSKKKQRSRYEADVERMLDDLVFPVLRRHGMHVEWDRDQATRILLTGANWYAPVA</sequence>
<organism evidence="2 3">
    <name type="scientific">Actinoplanes digitatis</name>
    <dbReference type="NCBI Taxonomy" id="1868"/>
    <lineage>
        <taxon>Bacteria</taxon>
        <taxon>Bacillati</taxon>
        <taxon>Actinomycetota</taxon>
        <taxon>Actinomycetes</taxon>
        <taxon>Micromonosporales</taxon>
        <taxon>Micromonosporaceae</taxon>
        <taxon>Actinoplanes</taxon>
    </lineage>
</organism>
<evidence type="ECO:0000313" key="3">
    <source>
        <dbReference type="Proteomes" id="UP000578112"/>
    </source>
</evidence>
<dbReference type="RefSeq" id="WP_203709736.1">
    <property type="nucleotide sequence ID" value="NZ_BOMK01000085.1"/>
</dbReference>
<dbReference type="InterPro" id="IPR054186">
    <property type="entry name" value="DUF6891"/>
</dbReference>
<evidence type="ECO:0000313" key="2">
    <source>
        <dbReference type="EMBL" id="MBB4766296.1"/>
    </source>
</evidence>
<protein>
    <recommendedName>
        <fullName evidence="1">DUF6891 domain-containing protein</fullName>
    </recommendedName>
</protein>
<feature type="domain" description="DUF6891" evidence="1">
    <location>
        <begin position="25"/>
        <end position="219"/>
    </location>
</feature>
<dbReference type="Proteomes" id="UP000578112">
    <property type="component" value="Unassembled WGS sequence"/>
</dbReference>
<dbReference type="Pfam" id="PF21831">
    <property type="entry name" value="DUF6891"/>
    <property type="match status" value="1"/>
</dbReference>
<comment type="caution">
    <text evidence="2">The sequence shown here is derived from an EMBL/GenBank/DDBJ whole genome shotgun (WGS) entry which is preliminary data.</text>
</comment>
<keyword evidence="3" id="KW-1185">Reference proteome</keyword>
<dbReference type="AlphaFoldDB" id="A0A7W7MTD8"/>
<dbReference type="EMBL" id="JACHNH010000001">
    <property type="protein sequence ID" value="MBB4766296.1"/>
    <property type="molecule type" value="Genomic_DNA"/>
</dbReference>
<gene>
    <name evidence="2" type="ORF">BJ971_006852</name>
</gene>
<evidence type="ECO:0000259" key="1">
    <source>
        <dbReference type="Pfam" id="PF21831"/>
    </source>
</evidence>